<evidence type="ECO:0000313" key="3">
    <source>
        <dbReference type="EMBL" id="AWM38247.1"/>
    </source>
</evidence>
<evidence type="ECO:0000313" key="4">
    <source>
        <dbReference type="Proteomes" id="UP000245802"/>
    </source>
</evidence>
<reference evidence="3 4" key="1">
    <citation type="submission" date="2018-01" db="EMBL/GenBank/DDBJ databases">
        <title>G. obscuriglobus.</title>
        <authorList>
            <person name="Franke J."/>
            <person name="Blomberg W."/>
            <person name="Selmecki A."/>
        </authorList>
    </citation>
    <scope>NUCLEOTIDE SEQUENCE [LARGE SCALE GENOMIC DNA]</scope>
    <source>
        <strain evidence="3 4">DSM 5831</strain>
    </source>
</reference>
<dbReference type="Proteomes" id="UP000245802">
    <property type="component" value="Chromosome"/>
</dbReference>
<evidence type="ECO:0000259" key="2">
    <source>
        <dbReference type="Pfam" id="PF05685"/>
    </source>
</evidence>
<dbReference type="Pfam" id="PF05685">
    <property type="entry name" value="Uma2"/>
    <property type="match status" value="1"/>
</dbReference>
<accession>A0A2Z3H3E6</accession>
<dbReference type="PANTHER" id="PTHR33352:SF3">
    <property type="entry name" value="SLR1612 PROTEIN"/>
    <property type="match status" value="1"/>
</dbReference>
<feature type="domain" description="Putative restriction endonuclease" evidence="2">
    <location>
        <begin position="34"/>
        <end position="186"/>
    </location>
</feature>
<proteinExistence type="predicted"/>
<dbReference type="PANTHER" id="PTHR33352">
    <property type="entry name" value="SLR1095 PROTEIN"/>
    <property type="match status" value="1"/>
</dbReference>
<dbReference type="AlphaFoldDB" id="A0A2Z3H3E6"/>
<feature type="compositionally biased region" description="Basic and acidic residues" evidence="1">
    <location>
        <begin position="214"/>
        <end position="269"/>
    </location>
</feature>
<dbReference type="CDD" id="cd06260">
    <property type="entry name" value="DUF820-like"/>
    <property type="match status" value="1"/>
</dbReference>
<keyword evidence="4" id="KW-1185">Reference proteome</keyword>
<dbReference type="OrthoDB" id="278499at2"/>
<dbReference type="RefSeq" id="WP_010040032.1">
    <property type="nucleotide sequence ID" value="NZ_CP025958.1"/>
</dbReference>
<dbReference type="KEGG" id="gog:C1280_15465"/>
<sequence length="282" mass="32220">MSIAEAPVVVSGPTHLDLPETDGKPVENAFEHPQSALLSDVLLPVLTRLHPDGNYFVGADTGIYWYHAKPNPLDGCKSPDWYYVPNVPRLLDGELRRSYVHFQEGGNPLVVVEYVSGNGDDERDRTPITGKFWVYEHAIAATFYVIWDTPRNVLEVYELIRGSYRQLDADANGRVRIRDMDISLGLWHGEYHGYTTNWLRAWDREGHMLPTAGERAEAQHRRAETEKQRAETEKQRAETEKQRAETEKQRAETEKQRAETEKQRAEKLAARLRALGVDPDSV</sequence>
<dbReference type="EMBL" id="CP025958">
    <property type="protein sequence ID" value="AWM38247.1"/>
    <property type="molecule type" value="Genomic_DNA"/>
</dbReference>
<dbReference type="InterPro" id="IPR008538">
    <property type="entry name" value="Uma2"/>
</dbReference>
<feature type="region of interest" description="Disordered" evidence="1">
    <location>
        <begin position="214"/>
        <end position="282"/>
    </location>
</feature>
<protein>
    <submittedName>
        <fullName evidence="3">Transcriptional regulator</fullName>
    </submittedName>
</protein>
<gene>
    <name evidence="3" type="ORF">C1280_15465</name>
</gene>
<evidence type="ECO:0000256" key="1">
    <source>
        <dbReference type="SAM" id="MobiDB-lite"/>
    </source>
</evidence>
<organism evidence="3 4">
    <name type="scientific">Gemmata obscuriglobus</name>
    <dbReference type="NCBI Taxonomy" id="114"/>
    <lineage>
        <taxon>Bacteria</taxon>
        <taxon>Pseudomonadati</taxon>
        <taxon>Planctomycetota</taxon>
        <taxon>Planctomycetia</taxon>
        <taxon>Gemmatales</taxon>
        <taxon>Gemmataceae</taxon>
        <taxon>Gemmata</taxon>
    </lineage>
</organism>
<name>A0A2Z3H3E6_9BACT</name>